<keyword evidence="1" id="KW-0472">Membrane</keyword>
<evidence type="ECO:0000313" key="3">
    <source>
        <dbReference type="Proteomes" id="UP000216852"/>
    </source>
</evidence>
<gene>
    <name evidence="2" type="ORF">CHH48_14370</name>
</gene>
<accession>A0ABX4GW23</accession>
<organism evidence="2 3">
    <name type="scientific">Terribacillus saccharophilus</name>
    <dbReference type="NCBI Taxonomy" id="361277"/>
    <lineage>
        <taxon>Bacteria</taxon>
        <taxon>Bacillati</taxon>
        <taxon>Bacillota</taxon>
        <taxon>Bacilli</taxon>
        <taxon>Bacillales</taxon>
        <taxon>Bacillaceae</taxon>
        <taxon>Terribacillus</taxon>
    </lineage>
</organism>
<protein>
    <submittedName>
        <fullName evidence="2">Uncharacterized protein</fullName>
    </submittedName>
</protein>
<comment type="caution">
    <text evidence="2">The sequence shown here is derived from an EMBL/GenBank/DDBJ whole genome shotgun (WGS) entry which is preliminary data.</text>
</comment>
<evidence type="ECO:0000313" key="2">
    <source>
        <dbReference type="EMBL" id="PAD99072.1"/>
    </source>
</evidence>
<dbReference type="Proteomes" id="UP000216852">
    <property type="component" value="Unassembled WGS sequence"/>
</dbReference>
<keyword evidence="3" id="KW-1185">Reference proteome</keyword>
<dbReference type="RefSeq" id="WP_095219843.1">
    <property type="nucleotide sequence ID" value="NZ_NPBJ01000027.1"/>
</dbReference>
<dbReference type="EMBL" id="NPBJ01000027">
    <property type="protein sequence ID" value="PAD99072.1"/>
    <property type="molecule type" value="Genomic_DNA"/>
</dbReference>
<name>A0ABX4GW23_9BACI</name>
<keyword evidence="1" id="KW-0812">Transmembrane</keyword>
<reference evidence="2 3" key="1">
    <citation type="submission" date="2017-07" db="EMBL/GenBank/DDBJ databases">
        <title>Isolation and whole genome analysis of endospore-forming bacteria from heroin.</title>
        <authorList>
            <person name="Kalinowski J."/>
            <person name="Ahrens B."/>
            <person name="Al-Dilaimi A."/>
            <person name="Winkler A."/>
            <person name="Wibberg D."/>
            <person name="Schleenbecker U."/>
            <person name="Ruckert C."/>
            <person name="Wolfel R."/>
            <person name="Grass G."/>
        </authorList>
    </citation>
    <scope>NUCLEOTIDE SEQUENCE [LARGE SCALE GENOMIC DNA]</scope>
    <source>
        <strain evidence="2 3">7517-1</strain>
    </source>
</reference>
<evidence type="ECO:0000256" key="1">
    <source>
        <dbReference type="SAM" id="Phobius"/>
    </source>
</evidence>
<keyword evidence="1" id="KW-1133">Transmembrane helix</keyword>
<proteinExistence type="predicted"/>
<sequence length="68" mass="8053">MLSLVPLMIERVGIILITVFLFSQLKAFRRLILHSHSLKENLLLLLIFGFKVPVSRTYVREVKERFRL</sequence>
<feature type="transmembrane region" description="Helical" evidence="1">
    <location>
        <begin position="12"/>
        <end position="29"/>
    </location>
</feature>